<evidence type="ECO:0000313" key="6">
    <source>
        <dbReference type="Proteomes" id="UP001465426"/>
    </source>
</evidence>
<proteinExistence type="inferred from homology"/>
<dbReference type="Gene3D" id="3.30.420.40">
    <property type="match status" value="1"/>
</dbReference>
<dbReference type="GO" id="GO:0016301">
    <property type="term" value="F:kinase activity"/>
    <property type="evidence" value="ECO:0007669"/>
    <property type="project" value="UniProtKB-KW"/>
</dbReference>
<dbReference type="Pfam" id="PF00370">
    <property type="entry name" value="FGGY_N"/>
    <property type="match status" value="1"/>
</dbReference>
<dbReference type="InterPro" id="IPR050406">
    <property type="entry name" value="FGGY_Carb_Kinase"/>
</dbReference>
<keyword evidence="2" id="KW-0808">Transferase</keyword>
<dbReference type="Proteomes" id="UP001465426">
    <property type="component" value="Unassembled WGS sequence"/>
</dbReference>
<dbReference type="PANTHER" id="PTHR43095">
    <property type="entry name" value="SUGAR KINASE"/>
    <property type="match status" value="1"/>
</dbReference>
<gene>
    <name evidence="5" type="ORF">WMO63_17275</name>
</gene>
<protein>
    <submittedName>
        <fullName evidence="5">FGGY family carbohydrate kinase</fullName>
    </submittedName>
</protein>
<evidence type="ECO:0000256" key="1">
    <source>
        <dbReference type="ARBA" id="ARBA00009156"/>
    </source>
</evidence>
<name>A0ABV1F213_9BACI</name>
<keyword evidence="6" id="KW-1185">Reference proteome</keyword>
<dbReference type="InterPro" id="IPR043129">
    <property type="entry name" value="ATPase_NBD"/>
</dbReference>
<evidence type="ECO:0000259" key="4">
    <source>
        <dbReference type="Pfam" id="PF00370"/>
    </source>
</evidence>
<dbReference type="PANTHER" id="PTHR43095:SF5">
    <property type="entry name" value="XYLULOSE KINASE"/>
    <property type="match status" value="1"/>
</dbReference>
<reference evidence="5 6" key="1">
    <citation type="submission" date="2024-03" db="EMBL/GenBank/DDBJ databases">
        <title>Human intestinal bacterial collection.</title>
        <authorList>
            <person name="Pauvert C."/>
            <person name="Hitch T.C.A."/>
            <person name="Clavel T."/>
        </authorList>
    </citation>
    <scope>NUCLEOTIDE SEQUENCE [LARGE SCALE GENOMIC DNA]</scope>
    <source>
        <strain evidence="5 6">CLA-SR-H024</strain>
    </source>
</reference>
<comment type="similarity">
    <text evidence="1">Belongs to the FGGY kinase family.</text>
</comment>
<sequence>MNYLLGTDIGTSGTKTILMDTDGNLIAQDLQEYDVLTPKPLWAEQWPDVWLEATKASIKNTVQKVRNST</sequence>
<keyword evidence="3 5" id="KW-0418">Kinase</keyword>
<accession>A0ABV1F213</accession>
<organism evidence="5 6">
    <name type="scientific">Niallia hominis</name>
    <dbReference type="NCBI Taxonomy" id="3133173"/>
    <lineage>
        <taxon>Bacteria</taxon>
        <taxon>Bacillati</taxon>
        <taxon>Bacillota</taxon>
        <taxon>Bacilli</taxon>
        <taxon>Bacillales</taxon>
        <taxon>Bacillaceae</taxon>
        <taxon>Niallia</taxon>
    </lineage>
</organism>
<evidence type="ECO:0000256" key="3">
    <source>
        <dbReference type="ARBA" id="ARBA00022777"/>
    </source>
</evidence>
<feature type="domain" description="Carbohydrate kinase FGGY N-terminal" evidence="4">
    <location>
        <begin position="3"/>
        <end position="65"/>
    </location>
</feature>
<evidence type="ECO:0000256" key="2">
    <source>
        <dbReference type="ARBA" id="ARBA00022679"/>
    </source>
</evidence>
<dbReference type="InterPro" id="IPR018484">
    <property type="entry name" value="FGGY_N"/>
</dbReference>
<comment type="caution">
    <text evidence="5">The sequence shown here is derived from an EMBL/GenBank/DDBJ whole genome shotgun (WGS) entry which is preliminary data.</text>
</comment>
<evidence type="ECO:0000313" key="5">
    <source>
        <dbReference type="EMBL" id="MEQ2467410.1"/>
    </source>
</evidence>
<dbReference type="SUPFAM" id="SSF53067">
    <property type="entry name" value="Actin-like ATPase domain"/>
    <property type="match status" value="1"/>
</dbReference>
<dbReference type="RefSeq" id="WP_275044152.1">
    <property type="nucleotide sequence ID" value="NZ_JBBMFN010000051.1"/>
</dbReference>
<dbReference type="EMBL" id="JBBMFN010000051">
    <property type="protein sequence ID" value="MEQ2467410.1"/>
    <property type="molecule type" value="Genomic_DNA"/>
</dbReference>